<reference evidence="1" key="1">
    <citation type="journal article" date="2021" name="Sci. Adv.">
        <title>The American lobster genome reveals insights on longevity, neural, and immune adaptations.</title>
        <authorList>
            <person name="Polinski J.M."/>
            <person name="Zimin A.V."/>
            <person name="Clark K.F."/>
            <person name="Kohn A.B."/>
            <person name="Sadowski N."/>
            <person name="Timp W."/>
            <person name="Ptitsyn A."/>
            <person name="Khanna P."/>
            <person name="Romanova D.Y."/>
            <person name="Williams P."/>
            <person name="Greenwood S.J."/>
            <person name="Moroz L.L."/>
            <person name="Walt D.R."/>
            <person name="Bodnar A.G."/>
        </authorList>
    </citation>
    <scope>NUCLEOTIDE SEQUENCE</scope>
    <source>
        <strain evidence="1">GMGI-L3</strain>
    </source>
</reference>
<evidence type="ECO:0000313" key="2">
    <source>
        <dbReference type="Proteomes" id="UP000747542"/>
    </source>
</evidence>
<keyword evidence="1" id="KW-0647">Proteasome</keyword>
<dbReference type="InterPro" id="IPR029055">
    <property type="entry name" value="Ntn_hydrolases_N"/>
</dbReference>
<gene>
    <name evidence="1" type="primary">PsmB5-L1</name>
    <name evidence="1" type="ORF">Hamer_G003093</name>
</gene>
<protein>
    <submittedName>
        <fullName evidence="1">Proteasome subunit beta type-5-like 1</fullName>
    </submittedName>
</protein>
<dbReference type="EMBL" id="JAHLQT010007678">
    <property type="protein sequence ID" value="KAG7174191.1"/>
    <property type="molecule type" value="Genomic_DNA"/>
</dbReference>
<name>A0A8J5N6F3_HOMAM</name>
<dbReference type="Proteomes" id="UP000747542">
    <property type="component" value="Unassembled WGS sequence"/>
</dbReference>
<evidence type="ECO:0000313" key="1">
    <source>
        <dbReference type="EMBL" id="KAG7174191.1"/>
    </source>
</evidence>
<dbReference type="AlphaFoldDB" id="A0A8J5N6F3"/>
<sequence length="111" mass="13257">MWNLEVKVCWWNLISLYSIFSENLYIIVLYIFQWTNALVYFRNRERIQLQPPKLLANMVYQYKGYGLSMGVMIAGWDKKFTTSRRTAGPKSLNKTAWTHYKYAEEKGTRSQ</sequence>
<accession>A0A8J5N6F3</accession>
<proteinExistence type="predicted"/>
<keyword evidence="2" id="KW-1185">Reference proteome</keyword>
<organism evidence="1 2">
    <name type="scientific">Homarus americanus</name>
    <name type="common">American lobster</name>
    <dbReference type="NCBI Taxonomy" id="6706"/>
    <lineage>
        <taxon>Eukaryota</taxon>
        <taxon>Metazoa</taxon>
        <taxon>Ecdysozoa</taxon>
        <taxon>Arthropoda</taxon>
        <taxon>Crustacea</taxon>
        <taxon>Multicrustacea</taxon>
        <taxon>Malacostraca</taxon>
        <taxon>Eumalacostraca</taxon>
        <taxon>Eucarida</taxon>
        <taxon>Decapoda</taxon>
        <taxon>Pleocyemata</taxon>
        <taxon>Astacidea</taxon>
        <taxon>Nephropoidea</taxon>
        <taxon>Nephropidae</taxon>
        <taxon>Homarus</taxon>
    </lineage>
</organism>
<dbReference type="SUPFAM" id="SSF56235">
    <property type="entry name" value="N-terminal nucleophile aminohydrolases (Ntn hydrolases)"/>
    <property type="match status" value="1"/>
</dbReference>
<dbReference type="GO" id="GO:0000502">
    <property type="term" value="C:proteasome complex"/>
    <property type="evidence" value="ECO:0007669"/>
    <property type="project" value="UniProtKB-KW"/>
</dbReference>
<comment type="caution">
    <text evidence="1">The sequence shown here is derived from an EMBL/GenBank/DDBJ whole genome shotgun (WGS) entry which is preliminary data.</text>
</comment>